<feature type="chain" id="PRO_5002602142" evidence="2">
    <location>
        <begin position="20"/>
        <end position="318"/>
    </location>
</feature>
<dbReference type="PANTHER" id="PTHR22946">
    <property type="entry name" value="DIENELACTONE HYDROLASE DOMAIN-CONTAINING PROTEIN-RELATED"/>
    <property type="match status" value="1"/>
</dbReference>
<dbReference type="InterPro" id="IPR022742">
    <property type="entry name" value="Hydrolase_4"/>
</dbReference>
<dbReference type="GO" id="GO:0052689">
    <property type="term" value="F:carboxylic ester hydrolase activity"/>
    <property type="evidence" value="ECO:0007669"/>
    <property type="project" value="UniProtKB-ARBA"/>
</dbReference>
<organism evidence="4">
    <name type="scientific">Burkholderia orbicola (strain AU 1054)</name>
    <dbReference type="NCBI Taxonomy" id="331271"/>
    <lineage>
        <taxon>Bacteria</taxon>
        <taxon>Pseudomonadati</taxon>
        <taxon>Pseudomonadota</taxon>
        <taxon>Betaproteobacteria</taxon>
        <taxon>Burkholderiales</taxon>
        <taxon>Burkholderiaceae</taxon>
        <taxon>Burkholderia</taxon>
        <taxon>Burkholderia cepacia complex</taxon>
        <taxon>Burkholderia orbicola</taxon>
    </lineage>
</organism>
<evidence type="ECO:0000259" key="3">
    <source>
        <dbReference type="Pfam" id="PF12146"/>
    </source>
</evidence>
<feature type="domain" description="Serine aminopeptidase S33" evidence="3">
    <location>
        <begin position="73"/>
        <end position="175"/>
    </location>
</feature>
<feature type="signal peptide" evidence="2">
    <location>
        <begin position="1"/>
        <end position="19"/>
    </location>
</feature>
<gene>
    <name evidence="4" type="ordered locus">Bcen_3597</name>
</gene>
<dbReference type="InterPro" id="IPR050261">
    <property type="entry name" value="FrsA_esterase"/>
</dbReference>
<accession>A0A0H2XW91</accession>
<evidence type="ECO:0000313" key="4">
    <source>
        <dbReference type="EMBL" id="ABF78490.1"/>
    </source>
</evidence>
<evidence type="ECO:0000256" key="2">
    <source>
        <dbReference type="SAM" id="SignalP"/>
    </source>
</evidence>
<keyword evidence="1 4" id="KW-0378">Hydrolase</keyword>
<dbReference type="HOGENOM" id="CLU_045366_0_0_4"/>
<evidence type="ECO:0000256" key="1">
    <source>
        <dbReference type="ARBA" id="ARBA00022801"/>
    </source>
</evidence>
<dbReference type="EMBL" id="CP000379">
    <property type="protein sequence ID" value="ABF78490.1"/>
    <property type="molecule type" value="Genomic_DNA"/>
</dbReference>
<keyword evidence="2" id="KW-0732">Signal</keyword>
<dbReference type="Gene3D" id="3.40.50.1820">
    <property type="entry name" value="alpha/beta hydrolase"/>
    <property type="match status" value="1"/>
</dbReference>
<dbReference type="Pfam" id="PF12146">
    <property type="entry name" value="Hydrolase_4"/>
    <property type="match status" value="1"/>
</dbReference>
<dbReference type="PANTHER" id="PTHR22946:SF9">
    <property type="entry name" value="POLYKETIDE TRANSFERASE AF380"/>
    <property type="match status" value="1"/>
</dbReference>
<dbReference type="SUPFAM" id="SSF53474">
    <property type="entry name" value="alpha/beta-Hydrolases"/>
    <property type="match status" value="1"/>
</dbReference>
<dbReference type="PIRSF" id="PIRSF031982">
    <property type="entry name" value="UCP031982_abhydr"/>
    <property type="match status" value="1"/>
</dbReference>
<dbReference type="AlphaFoldDB" id="A0A0H2XW91"/>
<dbReference type="InterPro" id="IPR016986">
    <property type="entry name" value="UCP031982_abhydr"/>
</dbReference>
<dbReference type="InterPro" id="IPR029058">
    <property type="entry name" value="AB_hydrolase_fold"/>
</dbReference>
<proteinExistence type="predicted"/>
<protein>
    <submittedName>
        <fullName evidence="4">Dienelactone hydrolase-like protein</fullName>
    </submittedName>
</protein>
<name>A0A0H2XW91_BURO1</name>
<sequence length="318" mass="33729" precursor="true">MKNRLLAALLCLSATVAHAAGVKFLRIPADAAGPELRAMVWTPCADATQSLTVGPYTLKGRRDCPTAGDKLPLVVISHGHGGSFLGHHDLAETLADAGYVVAAINHPGDTFSDMSRAADLQEFVERPADIKRLVDYMLGHAPDAAHIDPARIGFFGFSRGGYTGLVLAGGNPDFAHAPVACPDPAWPICKQIRAGDLPKAPLTHDPRIKAYVLADPLDEFPTADTLKNVRAPIQLWASAEGGDGVTPDTAPALAALLPQRPEFHVVPNSAHFAFLAPCPEQLAHHAPDICTDAKGFDRTAFHASLDAKALAFFNANLR</sequence>
<reference evidence="4" key="1">
    <citation type="submission" date="2006-05" db="EMBL/GenBank/DDBJ databases">
        <title>Complete sequence of chromosome 2 of Burkholderia cenocepacia AU 1054.</title>
        <authorList>
            <consortium name="US DOE Joint Genome Institute"/>
            <person name="Copeland A."/>
            <person name="Lucas S."/>
            <person name="Lapidus A."/>
            <person name="Barry K."/>
            <person name="Detter J.C."/>
            <person name="Glavina del Rio T."/>
            <person name="Hammon N."/>
            <person name="Israni S."/>
            <person name="Dalin E."/>
            <person name="Tice H."/>
            <person name="Pitluck S."/>
            <person name="Chain P."/>
            <person name="Malfatti S."/>
            <person name="Shin M."/>
            <person name="Vergez L."/>
            <person name="Schmutz J."/>
            <person name="Larimer F."/>
            <person name="Land M."/>
            <person name="Hauser L."/>
            <person name="Kyrpides N."/>
            <person name="Lykidis A."/>
            <person name="LiPuma J.J."/>
            <person name="Konstantinidis K."/>
            <person name="Tiedje J.M."/>
            <person name="Richardson P."/>
        </authorList>
    </citation>
    <scope>NUCLEOTIDE SEQUENCE [LARGE SCALE GENOMIC DNA]</scope>
    <source>
        <strain evidence="4">AU 1054</strain>
    </source>
</reference>